<proteinExistence type="predicted"/>
<evidence type="ECO:0000313" key="2">
    <source>
        <dbReference type="EMBL" id="MBB6550115.1"/>
    </source>
</evidence>
<sequence length="477" mass="50270">MTVIRPLPSAALDAGRAALPPPWVLLALVSCAYALSQLLIGAPWTGLGWDEAVYASQYAGHAPPAPFSAPRARGVPLLVAPVVAVTDSVPVLRLYLVALSSLGLFAAFAVWLRVRDSRAVPLAALLFAGCWLSLFYGGQAMPNLYVALAAVAAAGAVVTGRAPVGLGVAFAVMSLMRPSDALVAAAVLGVAALAVPAWRRTRSLVAIAAGTAVGWGLWLAEAELAYGGMLRRLRDAGEHNATGWSFTLAEHARALDGPSLCRFGTDCGPVSPVALIWWLAIPAMVAAGLWAAWRERRPGPALLATACGVSLALPYLFYVGYAAPRFLMPAYALLALPAADAVTALFRRRLGAALMSAGLLAHLALQGAYAYRMGHGHVAGRERLAQAAEHLRQQGVRPPCLIYGESGVQLGYLLGCESQGVIQRFAERQPARVRRALERGYQVVVVHAGVRPPGYVAGWPGTDLPGRWKARFGHAIR</sequence>
<feature type="transmembrane region" description="Helical" evidence="1">
    <location>
        <begin position="272"/>
        <end position="293"/>
    </location>
</feature>
<name>A0A7X0NV15_9ACTN</name>
<organism evidence="2 3">
    <name type="scientific">Nonomuraea rubra</name>
    <dbReference type="NCBI Taxonomy" id="46180"/>
    <lineage>
        <taxon>Bacteria</taxon>
        <taxon>Bacillati</taxon>
        <taxon>Actinomycetota</taxon>
        <taxon>Actinomycetes</taxon>
        <taxon>Streptosporangiales</taxon>
        <taxon>Streptosporangiaceae</taxon>
        <taxon>Nonomuraea</taxon>
    </lineage>
</organism>
<feature type="transmembrane region" description="Helical" evidence="1">
    <location>
        <begin position="204"/>
        <end position="226"/>
    </location>
</feature>
<keyword evidence="3" id="KW-1185">Reference proteome</keyword>
<feature type="transmembrane region" description="Helical" evidence="1">
    <location>
        <begin position="144"/>
        <end position="169"/>
    </location>
</feature>
<feature type="transmembrane region" description="Helical" evidence="1">
    <location>
        <begin position="181"/>
        <end position="198"/>
    </location>
</feature>
<evidence type="ECO:0000256" key="1">
    <source>
        <dbReference type="SAM" id="Phobius"/>
    </source>
</evidence>
<accession>A0A7X0NV15</accession>
<evidence type="ECO:0000313" key="3">
    <source>
        <dbReference type="Proteomes" id="UP000565579"/>
    </source>
</evidence>
<feature type="transmembrane region" description="Helical" evidence="1">
    <location>
        <begin position="119"/>
        <end position="138"/>
    </location>
</feature>
<feature type="transmembrane region" description="Helical" evidence="1">
    <location>
        <begin position="299"/>
        <end position="319"/>
    </location>
</feature>
<dbReference type="EMBL" id="JACHMI010000001">
    <property type="protein sequence ID" value="MBB6550115.1"/>
    <property type="molecule type" value="Genomic_DNA"/>
</dbReference>
<keyword evidence="1" id="KW-1133">Transmembrane helix</keyword>
<protein>
    <recommendedName>
        <fullName evidence="4">DUF2029 domain-containing protein</fullName>
    </recommendedName>
</protein>
<dbReference type="Proteomes" id="UP000565579">
    <property type="component" value="Unassembled WGS sequence"/>
</dbReference>
<reference evidence="2 3" key="1">
    <citation type="submission" date="2020-08" db="EMBL/GenBank/DDBJ databases">
        <title>Sequencing the genomes of 1000 actinobacteria strains.</title>
        <authorList>
            <person name="Klenk H.-P."/>
        </authorList>
    </citation>
    <scope>NUCLEOTIDE SEQUENCE [LARGE SCALE GENOMIC DNA]</scope>
    <source>
        <strain evidence="2 3">DSM 43768</strain>
    </source>
</reference>
<dbReference type="AlphaFoldDB" id="A0A7X0NV15"/>
<dbReference type="RefSeq" id="WP_185104441.1">
    <property type="nucleotide sequence ID" value="NZ_BAAAXY010000203.1"/>
</dbReference>
<dbReference type="PROSITE" id="PS51257">
    <property type="entry name" value="PROKAR_LIPOPROTEIN"/>
    <property type="match status" value="1"/>
</dbReference>
<comment type="caution">
    <text evidence="2">The sequence shown here is derived from an EMBL/GenBank/DDBJ whole genome shotgun (WGS) entry which is preliminary data.</text>
</comment>
<evidence type="ECO:0008006" key="4">
    <source>
        <dbReference type="Google" id="ProtNLM"/>
    </source>
</evidence>
<keyword evidence="1" id="KW-0812">Transmembrane</keyword>
<feature type="transmembrane region" description="Helical" evidence="1">
    <location>
        <begin position="92"/>
        <end position="112"/>
    </location>
</feature>
<keyword evidence="1" id="KW-0472">Membrane</keyword>
<gene>
    <name evidence="2" type="ORF">HD593_004910</name>
</gene>
<feature type="transmembrane region" description="Helical" evidence="1">
    <location>
        <begin position="326"/>
        <end position="346"/>
    </location>
</feature>